<dbReference type="Pfam" id="PF07702">
    <property type="entry name" value="UTRA"/>
    <property type="match status" value="1"/>
</dbReference>
<sequence>MDKFPFPINLDRDSPIPIYKQLSSAIIQAIHDGKLNPNQRLPSENEFARQYGIVPMTVRQAMNELVRAGFIYRVQGRGTFVAPRFLEHGLERMLSFSEDMRARNLIPGSKILSFEHLSPPDRIAELLNITNRDLVIHVKRLRLANNQPVGVHDAWIARVLFEREELEESGSLYHLLARKEVYLSDGDDLIQSVEADEELSGLLGIRVGAALLRITRLARDHAGRPIEYVEASYRADLYRYSVHLRR</sequence>
<dbReference type="SMART" id="SM00345">
    <property type="entry name" value="HTH_GNTR"/>
    <property type="match status" value="1"/>
</dbReference>
<evidence type="ECO:0000259" key="4">
    <source>
        <dbReference type="PROSITE" id="PS50949"/>
    </source>
</evidence>
<keyword evidence="3" id="KW-0804">Transcription</keyword>
<evidence type="ECO:0000313" key="5">
    <source>
        <dbReference type="EMBL" id="MDT8899439.1"/>
    </source>
</evidence>
<feature type="domain" description="HTH gntR-type" evidence="4">
    <location>
        <begin position="16"/>
        <end position="84"/>
    </location>
</feature>
<dbReference type="Proteomes" id="UP001254165">
    <property type="component" value="Unassembled WGS sequence"/>
</dbReference>
<dbReference type="PANTHER" id="PTHR44846:SF1">
    <property type="entry name" value="MANNOSYL-D-GLYCERATE TRANSPORT_METABOLISM SYSTEM REPRESSOR MNGR-RELATED"/>
    <property type="match status" value="1"/>
</dbReference>
<dbReference type="InterPro" id="IPR050679">
    <property type="entry name" value="Bact_HTH_transcr_reg"/>
</dbReference>
<dbReference type="InterPro" id="IPR036390">
    <property type="entry name" value="WH_DNA-bd_sf"/>
</dbReference>
<evidence type="ECO:0000256" key="3">
    <source>
        <dbReference type="ARBA" id="ARBA00023163"/>
    </source>
</evidence>
<reference evidence="5 6" key="1">
    <citation type="submission" date="2023-07" db="EMBL/GenBank/DDBJ databases">
        <title>Novel species of Thermanaerothrix with wide hydrolytic capabilities.</title>
        <authorList>
            <person name="Zayulina K.S."/>
            <person name="Podosokorskaya O.A."/>
            <person name="Elcheninov A.G."/>
        </authorList>
    </citation>
    <scope>NUCLEOTIDE SEQUENCE [LARGE SCALE GENOMIC DNA]</scope>
    <source>
        <strain evidence="5 6">4228-RoL</strain>
    </source>
</reference>
<dbReference type="CDD" id="cd07377">
    <property type="entry name" value="WHTH_GntR"/>
    <property type="match status" value="1"/>
</dbReference>
<dbReference type="Gene3D" id="3.40.1410.10">
    <property type="entry name" value="Chorismate lyase-like"/>
    <property type="match status" value="1"/>
</dbReference>
<organism evidence="5 6">
    <name type="scientific">Thermanaerothrix solaris</name>
    <dbReference type="NCBI Taxonomy" id="3058434"/>
    <lineage>
        <taxon>Bacteria</taxon>
        <taxon>Bacillati</taxon>
        <taxon>Chloroflexota</taxon>
        <taxon>Anaerolineae</taxon>
        <taxon>Anaerolineales</taxon>
        <taxon>Anaerolineaceae</taxon>
        <taxon>Thermanaerothrix</taxon>
    </lineage>
</organism>
<accession>A0ABU3NRK5</accession>
<dbReference type="PROSITE" id="PS50949">
    <property type="entry name" value="HTH_GNTR"/>
    <property type="match status" value="1"/>
</dbReference>
<evidence type="ECO:0000256" key="1">
    <source>
        <dbReference type="ARBA" id="ARBA00023015"/>
    </source>
</evidence>
<dbReference type="InterPro" id="IPR000524">
    <property type="entry name" value="Tscrpt_reg_HTH_GntR"/>
</dbReference>
<dbReference type="InterPro" id="IPR011663">
    <property type="entry name" value="UTRA"/>
</dbReference>
<dbReference type="Gene3D" id="1.10.10.10">
    <property type="entry name" value="Winged helix-like DNA-binding domain superfamily/Winged helix DNA-binding domain"/>
    <property type="match status" value="1"/>
</dbReference>
<comment type="caution">
    <text evidence="5">The sequence shown here is derived from an EMBL/GenBank/DDBJ whole genome shotgun (WGS) entry which is preliminary data.</text>
</comment>
<dbReference type="SUPFAM" id="SSF64288">
    <property type="entry name" value="Chorismate lyase-like"/>
    <property type="match status" value="1"/>
</dbReference>
<evidence type="ECO:0000313" key="6">
    <source>
        <dbReference type="Proteomes" id="UP001254165"/>
    </source>
</evidence>
<gene>
    <name evidence="5" type="ORF">QYE77_14335</name>
</gene>
<evidence type="ECO:0000256" key="2">
    <source>
        <dbReference type="ARBA" id="ARBA00023125"/>
    </source>
</evidence>
<dbReference type="InterPro" id="IPR028978">
    <property type="entry name" value="Chorismate_lyase_/UTRA_dom_sf"/>
</dbReference>
<keyword evidence="2" id="KW-0238">DNA-binding</keyword>
<dbReference type="Pfam" id="PF00392">
    <property type="entry name" value="GntR"/>
    <property type="match status" value="1"/>
</dbReference>
<protein>
    <submittedName>
        <fullName evidence="5">GntR family transcriptional regulator</fullName>
    </submittedName>
</protein>
<dbReference type="RefSeq" id="WP_315626164.1">
    <property type="nucleotide sequence ID" value="NZ_JAUHMF010000003.1"/>
</dbReference>
<dbReference type="PANTHER" id="PTHR44846">
    <property type="entry name" value="MANNOSYL-D-GLYCERATE TRANSPORT/METABOLISM SYSTEM REPRESSOR MNGR-RELATED"/>
    <property type="match status" value="1"/>
</dbReference>
<proteinExistence type="predicted"/>
<name>A0ABU3NRK5_9CHLR</name>
<dbReference type="EMBL" id="JAUHMF010000003">
    <property type="protein sequence ID" value="MDT8899439.1"/>
    <property type="molecule type" value="Genomic_DNA"/>
</dbReference>
<dbReference type="SMART" id="SM00866">
    <property type="entry name" value="UTRA"/>
    <property type="match status" value="1"/>
</dbReference>
<dbReference type="SUPFAM" id="SSF46785">
    <property type="entry name" value="Winged helix' DNA-binding domain"/>
    <property type="match status" value="1"/>
</dbReference>
<keyword evidence="1" id="KW-0805">Transcription regulation</keyword>
<keyword evidence="6" id="KW-1185">Reference proteome</keyword>
<dbReference type="InterPro" id="IPR036388">
    <property type="entry name" value="WH-like_DNA-bd_sf"/>
</dbReference>